<dbReference type="SUPFAM" id="SSF81301">
    <property type="entry name" value="Nucleotidyltransferase"/>
    <property type="match status" value="1"/>
</dbReference>
<evidence type="ECO:0000256" key="4">
    <source>
        <dbReference type="SAM" id="MobiDB-lite"/>
    </source>
</evidence>
<evidence type="ECO:0000256" key="3">
    <source>
        <dbReference type="ARBA" id="ARBA00013566"/>
    </source>
</evidence>
<dbReference type="InterPro" id="IPR043519">
    <property type="entry name" value="NT_sf"/>
</dbReference>
<dbReference type="AlphaFoldDB" id="A8Q3H1"/>
<reference evidence="5 6" key="1">
    <citation type="journal article" date="2007" name="Proc. Natl. Acad. Sci. U.S.A.">
        <title>Dandruff-associated Malassezia genomes reveal convergent and divergent virulence traits shared with plant and human fungal pathogens.</title>
        <authorList>
            <person name="Xu J."/>
            <person name="Saunders C.W."/>
            <person name="Hu P."/>
            <person name="Grant R.A."/>
            <person name="Boekhout T."/>
            <person name="Kuramae E.E."/>
            <person name="Kronstad J.W."/>
            <person name="Deangelis Y.M."/>
            <person name="Reeder N.L."/>
            <person name="Johnstone K.R."/>
            <person name="Leland M."/>
            <person name="Fieno A.M."/>
            <person name="Begley W.M."/>
            <person name="Sun Y."/>
            <person name="Lacey M.P."/>
            <person name="Chaudhary T."/>
            <person name="Keough T."/>
            <person name="Chu L."/>
            <person name="Sears R."/>
            <person name="Yuan B."/>
            <person name="Dawson T.L.Jr."/>
        </authorList>
    </citation>
    <scope>NUCLEOTIDE SEQUENCE [LARGE SCALE GENOMIC DNA]</scope>
    <source>
        <strain evidence="6">ATCC MYA-4612 / CBS 7966</strain>
    </source>
</reference>
<feature type="region of interest" description="Disordered" evidence="4">
    <location>
        <begin position="328"/>
        <end position="356"/>
    </location>
</feature>
<protein>
    <recommendedName>
        <fullName evidence="3">Required for respiratory growth protein 9, mitochondrial</fullName>
    </recommendedName>
</protein>
<organism evidence="5 6">
    <name type="scientific">Malassezia globosa (strain ATCC MYA-4612 / CBS 7966)</name>
    <name type="common">Dandruff-associated fungus</name>
    <dbReference type="NCBI Taxonomy" id="425265"/>
    <lineage>
        <taxon>Eukaryota</taxon>
        <taxon>Fungi</taxon>
        <taxon>Dikarya</taxon>
        <taxon>Basidiomycota</taxon>
        <taxon>Ustilaginomycotina</taxon>
        <taxon>Malasseziomycetes</taxon>
        <taxon>Malasseziales</taxon>
        <taxon>Malasseziaceae</taxon>
        <taxon>Malassezia</taxon>
    </lineage>
</organism>
<evidence type="ECO:0000313" key="6">
    <source>
        <dbReference type="Proteomes" id="UP000008837"/>
    </source>
</evidence>
<dbReference type="Pfam" id="PF06413">
    <property type="entry name" value="Neugrin"/>
    <property type="match status" value="1"/>
</dbReference>
<comment type="caution">
    <text evidence="5">The sequence shown here is derived from an EMBL/GenBank/DDBJ whole genome shotgun (WGS) entry which is preliminary data.</text>
</comment>
<evidence type="ECO:0000256" key="1">
    <source>
        <dbReference type="ARBA" id="ARBA00003548"/>
    </source>
</evidence>
<dbReference type="VEuPathDB" id="FungiDB:MGL_2399"/>
<dbReference type="OMA" id="CVVHVMT"/>
<dbReference type="Proteomes" id="UP000008837">
    <property type="component" value="Unassembled WGS sequence"/>
</dbReference>
<evidence type="ECO:0000256" key="2">
    <source>
        <dbReference type="ARBA" id="ARBA00010895"/>
    </source>
</evidence>
<feature type="region of interest" description="Disordered" evidence="4">
    <location>
        <begin position="40"/>
        <end position="64"/>
    </location>
</feature>
<dbReference type="EMBL" id="AAYY01000008">
    <property type="protein sequence ID" value="EDP43389.1"/>
    <property type="molecule type" value="Genomic_DNA"/>
</dbReference>
<dbReference type="RefSeq" id="XP_001730603.1">
    <property type="nucleotide sequence ID" value="XM_001730551.1"/>
</dbReference>
<proteinExistence type="inferred from homology"/>
<dbReference type="GeneID" id="5854910"/>
<dbReference type="Pfam" id="PF02410">
    <property type="entry name" value="RsfS"/>
    <property type="match status" value="1"/>
</dbReference>
<name>A8Q3H1_MALGO</name>
<dbReference type="InterPro" id="IPR010487">
    <property type="entry name" value="NGRN/Rrg9"/>
</dbReference>
<keyword evidence="6" id="KW-1185">Reference proteome</keyword>
<sequence>MMLLPRALTGAWRISFSAAAKTLSFHTTAVPTFPRARRSIGPSRTAVVSHGRTDTHTSQASSSPRIPAAVPWFMEEEVIDAPVPPPAPSADVLPPIAWLPSYIPATSDIPEQLAQLIDMCVTGPLSALVARPAEPDDIDIDDWSERVRGSPLAVIKPMNPADTVGDEGQDWIVVVQVRGAGVGTVRRVASDIGTYLKHTRPPAPVPAEAIALDAILGPAQIVHEQDGLVSDGPAESASASGRGARPSGMSRAEHEAGQHLPAWEIQKLALMRKFPDGWMPMTKLSHEAQHGLRLLHAADPERFHIGVLSRRFRISPESVRRILRSKWQPSEEAAQRQNRRAKVQWRQQPAHASKDEADEIAGLRQGGVPVNTEPRQTSPEMSVVDPSYEHPVRMEGLVSSADLAGGRRRQKSVASRGSGDWCLIDAGWCVVHVMTAKAREHYRLEDMWRYNGTS</sequence>
<dbReference type="GO" id="GO:0005634">
    <property type="term" value="C:nucleus"/>
    <property type="evidence" value="ECO:0007669"/>
    <property type="project" value="TreeGrafter"/>
</dbReference>
<dbReference type="InParanoid" id="A8Q3H1"/>
<dbReference type="PANTHER" id="PTHR13475">
    <property type="entry name" value="NEUGRIN"/>
    <property type="match status" value="1"/>
</dbReference>
<feature type="compositionally biased region" description="Low complexity" evidence="4">
    <location>
        <begin position="232"/>
        <end position="250"/>
    </location>
</feature>
<comment type="function">
    <text evidence="1">Required for respiratory activity and maintenance and expression of the mitochondrial genome.</text>
</comment>
<comment type="similarity">
    <text evidence="2">Belongs to the RRG9 family.</text>
</comment>
<gene>
    <name evidence="5" type="ORF">MGL_2399</name>
</gene>
<feature type="region of interest" description="Disordered" evidence="4">
    <location>
        <begin position="229"/>
        <end position="256"/>
    </location>
</feature>
<dbReference type="PANTHER" id="PTHR13475:SF3">
    <property type="entry name" value="NEUGRIN"/>
    <property type="match status" value="1"/>
</dbReference>
<dbReference type="OrthoDB" id="5578174at2759"/>
<accession>A8Q3H1</accession>
<dbReference type="KEGG" id="mgl:MGL_2399"/>
<dbReference type="Gene3D" id="3.30.460.10">
    <property type="entry name" value="Beta Polymerase, domain 2"/>
    <property type="match status" value="1"/>
</dbReference>
<evidence type="ECO:0000313" key="5">
    <source>
        <dbReference type="EMBL" id="EDP43389.1"/>
    </source>
</evidence>